<accession>A0A381WM40</accession>
<reference evidence="1" key="1">
    <citation type="submission" date="2018-05" db="EMBL/GenBank/DDBJ databases">
        <authorList>
            <person name="Lanie J.A."/>
            <person name="Ng W.-L."/>
            <person name="Kazmierczak K.M."/>
            <person name="Andrzejewski T.M."/>
            <person name="Davidsen T.M."/>
            <person name="Wayne K.J."/>
            <person name="Tettelin H."/>
            <person name="Glass J.I."/>
            <person name="Rusch D."/>
            <person name="Podicherti R."/>
            <person name="Tsui H.-C.T."/>
            <person name="Winkler M.E."/>
        </authorList>
    </citation>
    <scope>NUCLEOTIDE SEQUENCE</scope>
</reference>
<dbReference type="AlphaFoldDB" id="A0A381WM40"/>
<proteinExistence type="predicted"/>
<sequence length="121" mass="14001">MGEYKRVVVCKAYRCRGCMGVFSEREHAEDCDCGLWSYRELTVASELEKKVSKDIANLEGLGFAEDPLPPMSDEFILGTRRISLLGLTEDDPERERLQNMTDEQWIAHYKKEIQPIIDAEW</sequence>
<evidence type="ECO:0000313" key="1">
    <source>
        <dbReference type="EMBL" id="SVA53586.1"/>
    </source>
</evidence>
<organism evidence="1">
    <name type="scientific">marine metagenome</name>
    <dbReference type="NCBI Taxonomy" id="408172"/>
    <lineage>
        <taxon>unclassified sequences</taxon>
        <taxon>metagenomes</taxon>
        <taxon>ecological metagenomes</taxon>
    </lineage>
</organism>
<dbReference type="EMBL" id="UINC01012248">
    <property type="protein sequence ID" value="SVA53586.1"/>
    <property type="molecule type" value="Genomic_DNA"/>
</dbReference>
<name>A0A381WM40_9ZZZZ</name>
<gene>
    <name evidence="1" type="ORF">METZ01_LOCUS106440</name>
</gene>
<protein>
    <submittedName>
        <fullName evidence="1">Uncharacterized protein</fullName>
    </submittedName>
</protein>